<evidence type="ECO:0000313" key="4">
    <source>
        <dbReference type="Proteomes" id="UP001649381"/>
    </source>
</evidence>
<dbReference type="PANTHER" id="PTHR35792:SF1">
    <property type="entry name" value="SLL0268 PROTEIN"/>
    <property type="match status" value="1"/>
</dbReference>
<accession>A0ABS9H373</accession>
<feature type="region of interest" description="Disordered" evidence="1">
    <location>
        <begin position="120"/>
        <end position="151"/>
    </location>
</feature>
<feature type="compositionally biased region" description="Basic and acidic residues" evidence="1">
    <location>
        <begin position="142"/>
        <end position="151"/>
    </location>
</feature>
<dbReference type="PANTHER" id="PTHR35792">
    <property type="entry name" value="GENERAL STRESS PROTEIN"/>
    <property type="match status" value="1"/>
</dbReference>
<dbReference type="InterPro" id="IPR024623">
    <property type="entry name" value="YtxH"/>
</dbReference>
<dbReference type="RefSeq" id="WP_236334623.1">
    <property type="nucleotide sequence ID" value="NZ_JAKIJS010000001.1"/>
</dbReference>
<protein>
    <submittedName>
        <fullName evidence="3">YtxH domain-containing protein</fullName>
    </submittedName>
</protein>
<comment type="caution">
    <text evidence="3">The sequence shown here is derived from an EMBL/GenBank/DDBJ whole genome shotgun (WGS) entry which is preliminary data.</text>
</comment>
<proteinExistence type="predicted"/>
<dbReference type="Pfam" id="PF12732">
    <property type="entry name" value="YtxH"/>
    <property type="match status" value="1"/>
</dbReference>
<keyword evidence="4" id="KW-1185">Reference proteome</keyword>
<feature type="transmembrane region" description="Helical" evidence="2">
    <location>
        <begin position="18"/>
        <end position="37"/>
    </location>
</feature>
<reference evidence="3 4" key="1">
    <citation type="submission" date="2022-01" db="EMBL/GenBank/DDBJ databases">
        <title>Alkalihalobacillus sp. EGI L200015, a novel bacterium isolated from a salt lake sediment.</title>
        <authorList>
            <person name="Gao L."/>
            <person name="Fang B.-Z."/>
            <person name="Li W.-J."/>
        </authorList>
    </citation>
    <scope>NUCLEOTIDE SEQUENCE [LARGE SCALE GENOMIC DNA]</scope>
    <source>
        <strain evidence="3 4">KCTC 12718</strain>
    </source>
</reference>
<feature type="compositionally biased region" description="Polar residues" evidence="1">
    <location>
        <begin position="129"/>
        <end position="140"/>
    </location>
</feature>
<keyword evidence="2" id="KW-0472">Membrane</keyword>
<evidence type="ECO:0000256" key="1">
    <source>
        <dbReference type="SAM" id="MobiDB-lite"/>
    </source>
</evidence>
<evidence type="ECO:0000313" key="3">
    <source>
        <dbReference type="EMBL" id="MCF6138303.1"/>
    </source>
</evidence>
<dbReference type="EMBL" id="JAKIJS010000001">
    <property type="protein sequence ID" value="MCF6138303.1"/>
    <property type="molecule type" value="Genomic_DNA"/>
</dbReference>
<gene>
    <name evidence="3" type="ORF">L2716_11250</name>
</gene>
<sequence>MSNEKNNNQNSSIDTKDFLIGSLIGGIVGATTALLLAPKSGKELRTDLNDQAVQLKGKSTEVASMAKEKSSNIAQTVSTQTSQAANKVKEFSSNVKDDYANWRNKDKEAELLEEEYNEGKADAIEDAMQTPNKDLNNLETNYEEKHTTKSK</sequence>
<evidence type="ECO:0000256" key="2">
    <source>
        <dbReference type="SAM" id="Phobius"/>
    </source>
</evidence>
<keyword evidence="2" id="KW-0812">Transmembrane</keyword>
<dbReference type="InterPro" id="IPR052928">
    <property type="entry name" value="Desiccation-related_membrane"/>
</dbReference>
<dbReference type="Proteomes" id="UP001649381">
    <property type="component" value="Unassembled WGS sequence"/>
</dbReference>
<name>A0ABS9H373_9BACL</name>
<organism evidence="3 4">
    <name type="scientific">Pseudalkalibacillus berkeleyi</name>
    <dbReference type="NCBI Taxonomy" id="1069813"/>
    <lineage>
        <taxon>Bacteria</taxon>
        <taxon>Bacillati</taxon>
        <taxon>Bacillota</taxon>
        <taxon>Bacilli</taxon>
        <taxon>Bacillales</taxon>
        <taxon>Fictibacillaceae</taxon>
        <taxon>Pseudalkalibacillus</taxon>
    </lineage>
</organism>
<keyword evidence="2" id="KW-1133">Transmembrane helix</keyword>